<accession>A0ABD3I951</accession>
<sequence length="475" mass="54665">MDFGKPLVGFFAVLKEMKDTRVLMECGSYESLRLHRKLEFNSLRWQLVYAFISLGPEDYRPSLHNGVSMRLCSIEYMTKKALEEPEPEKRQGAMGTNVKNKNPRWEWEQESASFPICKRHGFCYRMLINLSTGGSTVLDFFSGRIFAREALLAGRDVIYFTNSEPEAIFLKEYGKALVRYSDRVKQWFLSYKSKKVLASSSQQPARGWSTMNFVMTLRFDGNRPRLQLVTEAVAEEFNHEESNDNQDMYHASSTPRIGSRMQDSNDKTSLVEAVKQVNTGEHEENGPLALVLHHSRSLGSSHFEEIPHDVQAGINASGDNEPNTNNRPKKKVKGSLVLTHMLICLASDFMQMDNTLVKASDLLPKKLLILDTEELLLYVEVILDKTSRTAAGHVVGAKKVIRRNGVQEFMTRCLELFDIALWSCSDRNAFFEQMYYLFSPLEYDKFLFKWDQGKALDTKERWMRNNRQIRLLLSL</sequence>
<organism evidence="2 3">
    <name type="scientific">Riccia sorocarpa</name>
    <dbReference type="NCBI Taxonomy" id="122646"/>
    <lineage>
        <taxon>Eukaryota</taxon>
        <taxon>Viridiplantae</taxon>
        <taxon>Streptophyta</taxon>
        <taxon>Embryophyta</taxon>
        <taxon>Marchantiophyta</taxon>
        <taxon>Marchantiopsida</taxon>
        <taxon>Marchantiidae</taxon>
        <taxon>Marchantiales</taxon>
        <taxon>Ricciaceae</taxon>
        <taxon>Riccia</taxon>
    </lineage>
</organism>
<protein>
    <recommendedName>
        <fullName evidence="4">FCP1 homology domain-containing protein</fullName>
    </recommendedName>
</protein>
<dbReference type="InterPro" id="IPR023214">
    <property type="entry name" value="HAD_sf"/>
</dbReference>
<dbReference type="AlphaFoldDB" id="A0ABD3I951"/>
<reference evidence="2 3" key="1">
    <citation type="submission" date="2024-09" db="EMBL/GenBank/DDBJ databases">
        <title>Chromosome-scale assembly of Riccia sorocarpa.</title>
        <authorList>
            <person name="Paukszto L."/>
        </authorList>
    </citation>
    <scope>NUCLEOTIDE SEQUENCE [LARGE SCALE GENOMIC DNA]</scope>
    <source>
        <strain evidence="2">LP-2024</strain>
        <tissue evidence="2">Aerial parts of the thallus</tissue>
    </source>
</reference>
<proteinExistence type="predicted"/>
<evidence type="ECO:0000256" key="1">
    <source>
        <dbReference type="SAM" id="MobiDB-lite"/>
    </source>
</evidence>
<feature type="region of interest" description="Disordered" evidence="1">
    <location>
        <begin position="238"/>
        <end position="266"/>
    </location>
</feature>
<dbReference type="EMBL" id="JBJQOH010000001">
    <property type="protein sequence ID" value="KAL3700230.1"/>
    <property type="molecule type" value="Genomic_DNA"/>
</dbReference>
<gene>
    <name evidence="2" type="ORF">R1sor_018252</name>
</gene>
<evidence type="ECO:0008006" key="4">
    <source>
        <dbReference type="Google" id="ProtNLM"/>
    </source>
</evidence>
<evidence type="ECO:0000313" key="3">
    <source>
        <dbReference type="Proteomes" id="UP001633002"/>
    </source>
</evidence>
<dbReference type="Proteomes" id="UP001633002">
    <property type="component" value="Unassembled WGS sequence"/>
</dbReference>
<evidence type="ECO:0000313" key="2">
    <source>
        <dbReference type="EMBL" id="KAL3700230.1"/>
    </source>
</evidence>
<keyword evidence="3" id="KW-1185">Reference proteome</keyword>
<comment type="caution">
    <text evidence="2">The sequence shown here is derived from an EMBL/GenBank/DDBJ whole genome shotgun (WGS) entry which is preliminary data.</text>
</comment>
<dbReference type="Gene3D" id="3.40.50.1000">
    <property type="entry name" value="HAD superfamily/HAD-like"/>
    <property type="match status" value="1"/>
</dbReference>
<name>A0ABD3I951_9MARC</name>